<evidence type="ECO:0000259" key="3">
    <source>
        <dbReference type="Pfam" id="PF07495"/>
    </source>
</evidence>
<dbReference type="Proteomes" id="UP000578091">
    <property type="component" value="Unassembled WGS sequence"/>
</dbReference>
<dbReference type="InterPro" id="IPR011123">
    <property type="entry name" value="Y_Y_Y"/>
</dbReference>
<protein>
    <recommendedName>
        <fullName evidence="3">Two component regulator three Y domain-containing protein</fullName>
    </recommendedName>
</protein>
<organism evidence="4 5">
    <name type="scientific">Luteimonas salinisoli</name>
    <dbReference type="NCBI Taxonomy" id="2752307"/>
    <lineage>
        <taxon>Bacteria</taxon>
        <taxon>Pseudomonadati</taxon>
        <taxon>Pseudomonadota</taxon>
        <taxon>Gammaproteobacteria</taxon>
        <taxon>Lysobacterales</taxon>
        <taxon>Lysobacteraceae</taxon>
        <taxon>Luteimonas</taxon>
    </lineage>
</organism>
<dbReference type="InterPro" id="IPR011110">
    <property type="entry name" value="Reg_prop"/>
</dbReference>
<dbReference type="Pfam" id="PF07495">
    <property type="entry name" value="Y_Y_Y"/>
    <property type="match status" value="1"/>
</dbReference>
<proteinExistence type="predicted"/>
<dbReference type="SUPFAM" id="SSF63829">
    <property type="entry name" value="Calcium-dependent phosphotriesterase"/>
    <property type="match status" value="3"/>
</dbReference>
<keyword evidence="1" id="KW-0597">Phosphoprotein</keyword>
<dbReference type="Pfam" id="PF07494">
    <property type="entry name" value="Reg_prop"/>
    <property type="match status" value="3"/>
</dbReference>
<keyword evidence="5" id="KW-1185">Reference proteome</keyword>
<evidence type="ECO:0000256" key="2">
    <source>
        <dbReference type="SAM" id="MobiDB-lite"/>
    </source>
</evidence>
<feature type="region of interest" description="Disordered" evidence="2">
    <location>
        <begin position="763"/>
        <end position="783"/>
    </location>
</feature>
<evidence type="ECO:0000313" key="5">
    <source>
        <dbReference type="Proteomes" id="UP000578091"/>
    </source>
</evidence>
<feature type="domain" description="Two component regulator three Y" evidence="3">
    <location>
        <begin position="675"/>
        <end position="733"/>
    </location>
</feature>
<dbReference type="Gene3D" id="2.60.40.10">
    <property type="entry name" value="Immunoglobulins"/>
    <property type="match status" value="1"/>
</dbReference>
<dbReference type="EMBL" id="JACCKA010000094">
    <property type="protein sequence ID" value="NZA28524.1"/>
    <property type="molecule type" value="Genomic_DNA"/>
</dbReference>
<comment type="caution">
    <text evidence="4">The sequence shown here is derived from an EMBL/GenBank/DDBJ whole genome shotgun (WGS) entry which is preliminary data.</text>
</comment>
<name>A0A853JIG2_9GAMM</name>
<dbReference type="InterPro" id="IPR015943">
    <property type="entry name" value="WD40/YVTN_repeat-like_dom_sf"/>
</dbReference>
<evidence type="ECO:0000313" key="4">
    <source>
        <dbReference type="EMBL" id="NZA28524.1"/>
    </source>
</evidence>
<dbReference type="PANTHER" id="PTHR43547">
    <property type="entry name" value="TWO-COMPONENT HISTIDINE KINASE"/>
    <property type="match status" value="1"/>
</dbReference>
<evidence type="ECO:0000256" key="1">
    <source>
        <dbReference type="ARBA" id="ARBA00022553"/>
    </source>
</evidence>
<dbReference type="PANTHER" id="PTHR43547:SF2">
    <property type="entry name" value="HYBRID SIGNAL TRANSDUCTION HISTIDINE KINASE C"/>
    <property type="match status" value="1"/>
</dbReference>
<reference evidence="4 5" key="1">
    <citation type="submission" date="2020-07" db="EMBL/GenBank/DDBJ databases">
        <title>Luteimonas sp. SJ-92.</title>
        <authorList>
            <person name="Huang X.-X."/>
            <person name="Xu L."/>
            <person name="Sun J.-Q."/>
        </authorList>
    </citation>
    <scope>NUCLEOTIDE SEQUENCE [LARGE SCALE GENOMIC DNA]</scope>
    <source>
        <strain evidence="4 5">SJ-92</strain>
    </source>
</reference>
<dbReference type="Gene3D" id="2.130.10.10">
    <property type="entry name" value="YVTN repeat-like/Quinoprotein amine dehydrogenase"/>
    <property type="match status" value="3"/>
</dbReference>
<dbReference type="GO" id="GO:0000155">
    <property type="term" value="F:phosphorelay sensor kinase activity"/>
    <property type="evidence" value="ECO:0007669"/>
    <property type="project" value="TreeGrafter"/>
</dbReference>
<accession>A0A853JIG2</accession>
<gene>
    <name evidence="4" type="ORF">H0E84_19300</name>
</gene>
<dbReference type="AlphaFoldDB" id="A0A853JIG2"/>
<dbReference type="InterPro" id="IPR013783">
    <property type="entry name" value="Ig-like_fold"/>
</dbReference>
<sequence length="783" mass="83900">MGLDILLIGLALLGDPAPPAATELQYRIVPRYYTADDGLPQSGVNAIVQSADGYLWIGTFGGLVRFDGSRFETFRADTGLRGAEAPEGDRAGPGSDRILALHEDDAGRLWIGTQDAGLSVFEDGTFRQLPACGDTCQIGAIVQDRRGTIWLASNEGIFSVDPADGRAGQVPGSARSGHHHIAIDPVGRIFVGGYGGLHLLEADRLRAIPLPDGHGRVHLLKSEAGTLLIGTERALYRFDPENGRWLSLGVELPAYATRDGDGRWWVATRAAQVMREDAGGAWHAVPELDGLGISSMSVDDEGNLWIGGASRGLLRLRTPLFGLFAEAQLGTPKAGRAVVGDGGAGLWFGLSCDGLRHWREDGSIVVVEFQEAMENDCVASLLLDREGTAWVGNAGGRLGRLVDGSVEHVAAFAPHASVGVWQETDGSYLVGSGRSTYRLVLDAAGREAGRHRIEALEGMSINQVVASARGGRWFIGDRGVLRLVGDRVVEQWTPAEGLSSRFARALHEDVGAGVLWVGTYGGGLNRIAGGQVRHYGQDNGLFDDTVSCILSDDSGRLWLGGNRGVTLLPSPRQAGDEIASVGYAASDGLVPAEINGGVAAACHRDTRGRLWFALVEGFAAVDPAAVGPVEPPSLRPHIEHVAVAGRPRKSDGSTLVLDPFARNLEIRYTAINLSQPLNTRFRFRLSGFDEDWVEAGSNRSILYPSVPWGEHLFEVQASVLGGPWSPAAATLRIRHPQPWYQRPWIWMLATALGLVVLVGSTRAEREDPEPSPSRLRARGRGPR</sequence>
<dbReference type="RefSeq" id="WP_180680288.1">
    <property type="nucleotide sequence ID" value="NZ_JACCKA010000094.1"/>
</dbReference>